<dbReference type="InterPro" id="IPR001387">
    <property type="entry name" value="Cro/C1-type_HTH"/>
</dbReference>
<dbReference type="SUPFAM" id="SSF47413">
    <property type="entry name" value="lambda repressor-like DNA-binding domains"/>
    <property type="match status" value="1"/>
</dbReference>
<evidence type="ECO:0000256" key="2">
    <source>
        <dbReference type="ARBA" id="ARBA00023125"/>
    </source>
</evidence>
<dbReference type="Gene3D" id="1.10.260.40">
    <property type="entry name" value="lambda repressor-like DNA-binding domains"/>
    <property type="match status" value="1"/>
</dbReference>
<organism evidence="5 6">
    <name type="scientific">Pararhodobacter oceanensis</name>
    <dbReference type="NCBI Taxonomy" id="2172121"/>
    <lineage>
        <taxon>Bacteria</taxon>
        <taxon>Pseudomonadati</taxon>
        <taxon>Pseudomonadota</taxon>
        <taxon>Alphaproteobacteria</taxon>
        <taxon>Rhodobacterales</taxon>
        <taxon>Paracoccaceae</taxon>
        <taxon>Pararhodobacter</taxon>
    </lineage>
</organism>
<keyword evidence="3" id="KW-0804">Transcription</keyword>
<dbReference type="SMART" id="SM00530">
    <property type="entry name" value="HTH_XRE"/>
    <property type="match status" value="1"/>
</dbReference>
<proteinExistence type="predicted"/>
<comment type="caution">
    <text evidence="5">The sequence shown here is derived from an EMBL/GenBank/DDBJ whole genome shotgun (WGS) entry which is preliminary data.</text>
</comment>
<dbReference type="Pfam" id="PF01381">
    <property type="entry name" value="HTH_3"/>
    <property type="match status" value="1"/>
</dbReference>
<dbReference type="GO" id="GO:0003677">
    <property type="term" value="F:DNA binding"/>
    <property type="evidence" value="ECO:0007669"/>
    <property type="project" value="UniProtKB-KW"/>
</dbReference>
<feature type="domain" description="HTH cro/C1-type" evidence="4">
    <location>
        <begin position="17"/>
        <end position="71"/>
    </location>
</feature>
<dbReference type="InterPro" id="IPR010982">
    <property type="entry name" value="Lambda_DNA-bd_dom_sf"/>
</dbReference>
<evidence type="ECO:0000259" key="4">
    <source>
        <dbReference type="PROSITE" id="PS50943"/>
    </source>
</evidence>
<dbReference type="PROSITE" id="PS50943">
    <property type="entry name" value="HTH_CROC1"/>
    <property type="match status" value="1"/>
</dbReference>
<sequence length="139" mass="15375">MSDNWYTDEHATLGDRLAAAREAAGLNQSALAQRLGVRVKTLRDWENDVSEPRANRLQMVAALLGVSLRWLLTGVGQDVTPPDANVASADPKLRDALSELRTVRADMLRMAEQVGRLEKSLRVQIAAEMQNVEMQNHDG</sequence>
<reference evidence="5 6" key="1">
    <citation type="submission" date="2018-04" db="EMBL/GenBank/DDBJ databases">
        <title>Pararhodobacter oceanense sp. nov., isolated from marine intertidal sediment.</title>
        <authorList>
            <person name="Wang X.-L."/>
            <person name="Du Z.-J."/>
        </authorList>
    </citation>
    <scope>NUCLEOTIDE SEQUENCE [LARGE SCALE GENOMIC DNA]</scope>
    <source>
        <strain evidence="5 6">AM505</strain>
    </source>
</reference>
<protein>
    <submittedName>
        <fullName evidence="5">Transcriptional regulator</fullName>
    </submittedName>
</protein>
<dbReference type="Proteomes" id="UP000245911">
    <property type="component" value="Unassembled WGS sequence"/>
</dbReference>
<dbReference type="AlphaFoldDB" id="A0A2T8HXA1"/>
<keyword evidence="2" id="KW-0238">DNA-binding</keyword>
<evidence type="ECO:0000256" key="1">
    <source>
        <dbReference type="ARBA" id="ARBA00023015"/>
    </source>
</evidence>
<evidence type="ECO:0000313" key="5">
    <source>
        <dbReference type="EMBL" id="PVH30056.1"/>
    </source>
</evidence>
<evidence type="ECO:0000256" key="3">
    <source>
        <dbReference type="ARBA" id="ARBA00023163"/>
    </source>
</evidence>
<keyword evidence="6" id="KW-1185">Reference proteome</keyword>
<accession>A0A2T8HXA1</accession>
<dbReference type="PANTHER" id="PTHR40661">
    <property type="match status" value="1"/>
</dbReference>
<evidence type="ECO:0000313" key="6">
    <source>
        <dbReference type="Proteomes" id="UP000245911"/>
    </source>
</evidence>
<name>A0A2T8HXA1_9RHOB</name>
<gene>
    <name evidence="5" type="ORF">DDE20_00295</name>
</gene>
<dbReference type="OrthoDB" id="5659783at2"/>
<dbReference type="RefSeq" id="WP_116556459.1">
    <property type="nucleotide sequence ID" value="NZ_JBLWXM010000006.1"/>
</dbReference>
<keyword evidence="1" id="KW-0805">Transcription regulation</keyword>
<dbReference type="EMBL" id="QDKM01000001">
    <property type="protein sequence ID" value="PVH30056.1"/>
    <property type="molecule type" value="Genomic_DNA"/>
</dbReference>
<dbReference type="PANTHER" id="PTHR40661:SF3">
    <property type="entry name" value="FELS-1 PROPHAGE TRANSCRIPTIONAL REGULATOR"/>
    <property type="match status" value="1"/>
</dbReference>
<dbReference type="CDD" id="cd00093">
    <property type="entry name" value="HTH_XRE"/>
    <property type="match status" value="1"/>
</dbReference>